<accession>A0ACB7Z9Q7</accession>
<reference evidence="1 2" key="1">
    <citation type="journal article" date="2021" name="Hortic Res">
        <title>High-quality reference genome and annotation aids understanding of berry development for evergreen blueberry (Vaccinium darrowii).</title>
        <authorList>
            <person name="Yu J."/>
            <person name="Hulse-Kemp A.M."/>
            <person name="Babiker E."/>
            <person name="Staton M."/>
        </authorList>
    </citation>
    <scope>NUCLEOTIDE SEQUENCE [LARGE SCALE GENOMIC DNA]</scope>
    <source>
        <strain evidence="2">cv. NJ 8807/NJ 8810</strain>
        <tissue evidence="1">Young leaf</tissue>
    </source>
</reference>
<sequence length="699" mass="77866">MGDEGFEEWDADFLDQLIQVEELALSSTNPTQHHLPQPPPPRAPPYDEISYSPPRELSQRVRDANTNHLDPSFTNSAPFAAPFRNPNEEEIDRLKRELSRVSKQLTHLEQDCLQLRNERDKKEEQLKSVYSHIEAKDAEVQCRKSKNLEHGAGTHDHPIISLFQNDSSSIDRGGSRDNLATQTCKTAGVQTDISLDSTHLCSKNDLSTHQRCQSKLLAVWDSPNAQESPRNLVSKLLVACETDFHVLFGCLGLPAKASTTSYLAVERSDVGLQDQKPSSQSAEAAKVHKLYSMLTKIGTGMVKLEALFEALVDLCSVKDDGIVYRSLRVLHMVLNHTFDLEMGSHGRDNVIVEGPSSQNNSANGCELRTGSLFSIGADNMSGSGLISSRTRLLNTEILWKDQRNLVSAVSTSCLDWGSVFELMLQIAMKNIEESVRVEAVAIMNMILMRSNAYLDREKFARLSAFESVSHLLRKESGLSVQKQAVHLLYLLLNCPKVMVMFCTFCKEESKCSGAANIDAKNASSQGFSIIVEGLADCVACGGNGTQELKLRRSAVTLLAFLASSGKSGFEILLGKRLPKRTTFLALILKMLVSEMDIEVVNSSESPEIFRERTLLIREALILLNRLVSNPQYSAPVLRILTNSRDMACLTVDIANRLSCKDKWLWQHDSTTRQIRESEIVDLARVFRKRVFTFLGDTMS</sequence>
<protein>
    <submittedName>
        <fullName evidence="1">Uncharacterized protein</fullName>
    </submittedName>
</protein>
<gene>
    <name evidence="1" type="ORF">Vadar_005135</name>
</gene>
<comment type="caution">
    <text evidence="1">The sequence shown here is derived from an EMBL/GenBank/DDBJ whole genome shotgun (WGS) entry which is preliminary data.</text>
</comment>
<evidence type="ECO:0000313" key="1">
    <source>
        <dbReference type="EMBL" id="KAH7862466.1"/>
    </source>
</evidence>
<proteinExistence type="predicted"/>
<keyword evidence="2" id="KW-1185">Reference proteome</keyword>
<name>A0ACB7Z9Q7_9ERIC</name>
<dbReference type="Proteomes" id="UP000828048">
    <property type="component" value="Chromosome 12"/>
</dbReference>
<evidence type="ECO:0000313" key="2">
    <source>
        <dbReference type="Proteomes" id="UP000828048"/>
    </source>
</evidence>
<organism evidence="1 2">
    <name type="scientific">Vaccinium darrowii</name>
    <dbReference type="NCBI Taxonomy" id="229202"/>
    <lineage>
        <taxon>Eukaryota</taxon>
        <taxon>Viridiplantae</taxon>
        <taxon>Streptophyta</taxon>
        <taxon>Embryophyta</taxon>
        <taxon>Tracheophyta</taxon>
        <taxon>Spermatophyta</taxon>
        <taxon>Magnoliopsida</taxon>
        <taxon>eudicotyledons</taxon>
        <taxon>Gunneridae</taxon>
        <taxon>Pentapetalae</taxon>
        <taxon>asterids</taxon>
        <taxon>Ericales</taxon>
        <taxon>Ericaceae</taxon>
        <taxon>Vaccinioideae</taxon>
        <taxon>Vaccinieae</taxon>
        <taxon>Vaccinium</taxon>
    </lineage>
</organism>
<dbReference type="EMBL" id="CM037162">
    <property type="protein sequence ID" value="KAH7862466.1"/>
    <property type="molecule type" value="Genomic_DNA"/>
</dbReference>